<gene>
    <name evidence="4" type="ORF">QIS99_29645</name>
</gene>
<dbReference type="InterPro" id="IPR017972">
    <property type="entry name" value="Cyt_P450_CS"/>
</dbReference>
<evidence type="ECO:0000313" key="4">
    <source>
        <dbReference type="EMBL" id="MDI3390324.1"/>
    </source>
</evidence>
<dbReference type="RefSeq" id="WP_282516804.1">
    <property type="nucleotide sequence ID" value="NZ_JASCIR010000045.1"/>
</dbReference>
<keyword evidence="5" id="KW-1185">Reference proteome</keyword>
<dbReference type="Pfam" id="PF00067">
    <property type="entry name" value="p450"/>
    <property type="match status" value="1"/>
</dbReference>
<dbReference type="PRINTS" id="PR00359">
    <property type="entry name" value="BP450"/>
</dbReference>
<dbReference type="InterPro" id="IPR001128">
    <property type="entry name" value="Cyt_P450"/>
</dbReference>
<dbReference type="CDD" id="cd11031">
    <property type="entry name" value="Cyp158A-like"/>
    <property type="match status" value="1"/>
</dbReference>
<name>A0ABT6S1L3_9ACTN</name>
<dbReference type="Proteomes" id="UP001224661">
    <property type="component" value="Unassembled WGS sequence"/>
</dbReference>
<dbReference type="EMBL" id="JASCIR010000045">
    <property type="protein sequence ID" value="MDI3390324.1"/>
    <property type="molecule type" value="Genomic_DNA"/>
</dbReference>
<evidence type="ECO:0000256" key="1">
    <source>
        <dbReference type="ARBA" id="ARBA00010617"/>
    </source>
</evidence>
<evidence type="ECO:0000256" key="3">
    <source>
        <dbReference type="SAM" id="MobiDB-lite"/>
    </source>
</evidence>
<feature type="region of interest" description="Disordered" evidence="3">
    <location>
        <begin position="386"/>
        <end position="421"/>
    </location>
</feature>
<dbReference type="InterPro" id="IPR036396">
    <property type="entry name" value="Cyt_P450_sf"/>
</dbReference>
<evidence type="ECO:0000256" key="2">
    <source>
        <dbReference type="RuleBase" id="RU000461"/>
    </source>
</evidence>
<keyword evidence="2" id="KW-0408">Iron</keyword>
<keyword evidence="2" id="KW-0503">Monooxygenase</keyword>
<feature type="compositionally biased region" description="Pro residues" evidence="3">
    <location>
        <begin position="391"/>
        <end position="403"/>
    </location>
</feature>
<dbReference type="InterPro" id="IPR002397">
    <property type="entry name" value="Cyt_P450_B"/>
</dbReference>
<keyword evidence="2" id="KW-0479">Metal-binding</keyword>
<protein>
    <submittedName>
        <fullName evidence="4">Cytochrome P450</fullName>
    </submittedName>
</protein>
<dbReference type="PANTHER" id="PTHR46696:SF1">
    <property type="entry name" value="CYTOCHROME P450 YJIB-RELATED"/>
    <property type="match status" value="1"/>
</dbReference>
<dbReference type="PRINTS" id="PR00385">
    <property type="entry name" value="P450"/>
</dbReference>
<accession>A0ABT6S1L3</accession>
<dbReference type="Gene3D" id="1.10.630.10">
    <property type="entry name" value="Cytochrome P450"/>
    <property type="match status" value="1"/>
</dbReference>
<dbReference type="PROSITE" id="PS00086">
    <property type="entry name" value="CYTOCHROME_P450"/>
    <property type="match status" value="1"/>
</dbReference>
<reference evidence="4 5" key="1">
    <citation type="submission" date="2023-05" db="EMBL/GenBank/DDBJ databases">
        <title>Draft genome sequence of Streptomyces sp. B-S-A8 isolated from a cave soil in Thailand.</title>
        <authorList>
            <person name="Chamroensaksri N."/>
            <person name="Muangham S."/>
        </authorList>
    </citation>
    <scope>NUCLEOTIDE SEQUENCE [LARGE SCALE GENOMIC DNA]</scope>
    <source>
        <strain evidence="4 5">B-S-A8</strain>
    </source>
</reference>
<evidence type="ECO:0000313" key="5">
    <source>
        <dbReference type="Proteomes" id="UP001224661"/>
    </source>
</evidence>
<organism evidence="4 5">
    <name type="scientific">Streptomyces solicavernae</name>
    <dbReference type="NCBI Taxonomy" id="3043614"/>
    <lineage>
        <taxon>Bacteria</taxon>
        <taxon>Bacillati</taxon>
        <taxon>Actinomycetota</taxon>
        <taxon>Actinomycetes</taxon>
        <taxon>Kitasatosporales</taxon>
        <taxon>Streptomycetaceae</taxon>
        <taxon>Streptomyces</taxon>
    </lineage>
</organism>
<dbReference type="PANTHER" id="PTHR46696">
    <property type="entry name" value="P450, PUTATIVE (EUROFUNG)-RELATED"/>
    <property type="match status" value="1"/>
</dbReference>
<keyword evidence="2" id="KW-0349">Heme</keyword>
<keyword evidence="2" id="KW-0560">Oxidoreductase</keyword>
<proteinExistence type="inferred from homology"/>
<comment type="caution">
    <text evidence="4">The sequence shown here is derived from an EMBL/GenBank/DDBJ whole genome shotgun (WGS) entry which is preliminary data.</text>
</comment>
<sequence>MTHQLPFEQAGPLQFPPLQRELQAQGAVHKIRTRVGHDAWLVTGYDETRRLLDDPRLGRSHPCPESAARSGESALFGGPLGNYATEEADHVRMRSLLQPHFTPGRMRAFRPRVEDLTAELLDKLTHQDQPADVITALALPLPILVICELLGVPYEDRTRFRAWTQAAADVLDRPRSEQGLDELFQYGKELVTRKRREPGDDVISRLCTTDGVGDDEIAMLTMALLFAGHETTVVQIGLGALLLLSHPGQWRALAESPDRIPDAVEEILRAPGKSGGGIPRYARTDFDIDGVTIQAGDLVMLDNGAANHDPAVFPDPDRFDITRRAAFHLTFGHGARYCIGAPLARIELQVALAQLVRRFPTMRLAVPVEKLTVRSDVLTGGLVNLPVAWESPPPPPPPPPPSPTSADPARAEARPTRERNR</sequence>
<comment type="similarity">
    <text evidence="1 2">Belongs to the cytochrome P450 family.</text>
</comment>
<dbReference type="SUPFAM" id="SSF48264">
    <property type="entry name" value="Cytochrome P450"/>
    <property type="match status" value="1"/>
</dbReference>
<feature type="compositionally biased region" description="Basic and acidic residues" evidence="3">
    <location>
        <begin position="409"/>
        <end position="421"/>
    </location>
</feature>